<evidence type="ECO:0000313" key="2">
    <source>
        <dbReference type="Proteomes" id="UP000693970"/>
    </source>
</evidence>
<reference evidence="1" key="2">
    <citation type="submission" date="2021-04" db="EMBL/GenBank/DDBJ databases">
        <authorList>
            <person name="Podell S."/>
        </authorList>
    </citation>
    <scope>NUCLEOTIDE SEQUENCE</scope>
    <source>
        <strain evidence="1">Hildebrandi</strain>
    </source>
</reference>
<dbReference type="AlphaFoldDB" id="A0A9K3L2R8"/>
<reference evidence="1" key="1">
    <citation type="journal article" date="2021" name="Sci. Rep.">
        <title>Diploid genomic architecture of Nitzschia inconspicua, an elite biomass production diatom.</title>
        <authorList>
            <person name="Oliver A."/>
            <person name="Podell S."/>
            <person name="Pinowska A."/>
            <person name="Traller J.C."/>
            <person name="Smith S.R."/>
            <person name="McClure R."/>
            <person name="Beliaev A."/>
            <person name="Bohutskyi P."/>
            <person name="Hill E.A."/>
            <person name="Rabines A."/>
            <person name="Zheng H."/>
            <person name="Allen L.Z."/>
            <person name="Kuo A."/>
            <person name="Grigoriev I.V."/>
            <person name="Allen A.E."/>
            <person name="Hazlebeck D."/>
            <person name="Allen E.E."/>
        </authorList>
    </citation>
    <scope>NUCLEOTIDE SEQUENCE</scope>
    <source>
        <strain evidence="1">Hildebrandi</strain>
    </source>
</reference>
<accession>A0A9K3L2R8</accession>
<dbReference type="PANTHER" id="PTHR48100">
    <property type="entry name" value="BROAD-SPECIFICITY PHOSPHATASE YOR283W-RELATED"/>
    <property type="match status" value="1"/>
</dbReference>
<comment type="caution">
    <text evidence="1">The sequence shown here is derived from an EMBL/GenBank/DDBJ whole genome shotgun (WGS) entry which is preliminary data.</text>
</comment>
<dbReference type="EMBL" id="JAGRRH010000016">
    <property type="protein sequence ID" value="KAG7353778.1"/>
    <property type="molecule type" value="Genomic_DNA"/>
</dbReference>
<protein>
    <submittedName>
        <fullName evidence="1">Histidine phosphatase superfamily protein</fullName>
    </submittedName>
</protein>
<dbReference type="InterPro" id="IPR050275">
    <property type="entry name" value="PGM_Phosphatase"/>
</dbReference>
<dbReference type="Proteomes" id="UP000693970">
    <property type="component" value="Unassembled WGS sequence"/>
</dbReference>
<dbReference type="Pfam" id="PF00300">
    <property type="entry name" value="His_Phos_1"/>
    <property type="match status" value="1"/>
</dbReference>
<dbReference type="OrthoDB" id="496981at2759"/>
<dbReference type="SMART" id="SM00855">
    <property type="entry name" value="PGAM"/>
    <property type="match status" value="1"/>
</dbReference>
<proteinExistence type="predicted"/>
<dbReference type="CDD" id="cd07067">
    <property type="entry name" value="HP_PGM_like"/>
    <property type="match status" value="1"/>
</dbReference>
<dbReference type="PANTHER" id="PTHR48100:SF1">
    <property type="entry name" value="HISTIDINE PHOSPHATASE FAMILY PROTEIN-RELATED"/>
    <property type="match status" value="1"/>
</dbReference>
<name>A0A9K3L2R8_9STRA</name>
<gene>
    <name evidence="1" type="ORF">IV203_003133</name>
</gene>
<dbReference type="GO" id="GO:0005737">
    <property type="term" value="C:cytoplasm"/>
    <property type="evidence" value="ECO:0007669"/>
    <property type="project" value="TreeGrafter"/>
</dbReference>
<keyword evidence="2" id="KW-1185">Reference proteome</keyword>
<evidence type="ECO:0000313" key="1">
    <source>
        <dbReference type="EMBL" id="KAG7353778.1"/>
    </source>
</evidence>
<sequence length="238" mass="27661">MFNPTTLRSQKVILIRHGVAQHNVLQEGHPPNVRDPRLLDPPLIHHGKQQALEAGERLRIWCRTTQLGETPELIVVSPLTRCIQTAMLAFLPGEKYTTNQKEPKFVSTELCREAYGMHYPDRRRDLSILQQHWPGVHWDPSMTELDEAWQIDVRETIPELLQRIAQFWDFISKRPEEFVVVVTHGVWIEACLNHYYPAALEDGRRRVYNCDMFAVDCISEKRGGKVLRLENAHQIESP</sequence>
<organism evidence="1 2">
    <name type="scientific">Nitzschia inconspicua</name>
    <dbReference type="NCBI Taxonomy" id="303405"/>
    <lineage>
        <taxon>Eukaryota</taxon>
        <taxon>Sar</taxon>
        <taxon>Stramenopiles</taxon>
        <taxon>Ochrophyta</taxon>
        <taxon>Bacillariophyta</taxon>
        <taxon>Bacillariophyceae</taxon>
        <taxon>Bacillariophycidae</taxon>
        <taxon>Bacillariales</taxon>
        <taxon>Bacillariaceae</taxon>
        <taxon>Nitzschia</taxon>
    </lineage>
</organism>
<dbReference type="InterPro" id="IPR013078">
    <property type="entry name" value="His_Pase_superF_clade-1"/>
</dbReference>
<dbReference type="GO" id="GO:0016791">
    <property type="term" value="F:phosphatase activity"/>
    <property type="evidence" value="ECO:0007669"/>
    <property type="project" value="TreeGrafter"/>
</dbReference>